<evidence type="ECO:0000256" key="2">
    <source>
        <dbReference type="SAM" id="SignalP"/>
    </source>
</evidence>
<keyword evidence="5" id="KW-1185">Reference proteome</keyword>
<protein>
    <submittedName>
        <fullName evidence="4">ABC transporter substrate-binding protein</fullName>
    </submittedName>
</protein>
<feature type="compositionally biased region" description="Low complexity" evidence="1">
    <location>
        <begin position="55"/>
        <end position="70"/>
    </location>
</feature>
<dbReference type="Gene3D" id="3.10.105.10">
    <property type="entry name" value="Dipeptide-binding Protein, Domain 3"/>
    <property type="match status" value="1"/>
</dbReference>
<name>A0ABV2YR52_9ACTN</name>
<dbReference type="PANTHER" id="PTHR30290">
    <property type="entry name" value="PERIPLASMIC BINDING COMPONENT OF ABC TRANSPORTER"/>
    <property type="match status" value="1"/>
</dbReference>
<dbReference type="Proteomes" id="UP001550850">
    <property type="component" value="Unassembled WGS sequence"/>
</dbReference>
<evidence type="ECO:0000259" key="3">
    <source>
        <dbReference type="Pfam" id="PF00496"/>
    </source>
</evidence>
<keyword evidence="2" id="KW-0732">Signal</keyword>
<dbReference type="RefSeq" id="WP_108954543.1">
    <property type="nucleotide sequence ID" value="NZ_BEVZ01000004.1"/>
</dbReference>
<feature type="region of interest" description="Disordered" evidence="1">
    <location>
        <begin position="27"/>
        <end position="70"/>
    </location>
</feature>
<dbReference type="PROSITE" id="PS51257">
    <property type="entry name" value="PROKAR_LIPOPROTEIN"/>
    <property type="match status" value="1"/>
</dbReference>
<proteinExistence type="predicted"/>
<feature type="domain" description="Solute-binding protein family 5" evidence="3">
    <location>
        <begin position="120"/>
        <end position="511"/>
    </location>
</feature>
<dbReference type="SUPFAM" id="SSF53850">
    <property type="entry name" value="Periplasmic binding protein-like II"/>
    <property type="match status" value="1"/>
</dbReference>
<sequence>MRTFNKRTTRAIVVALAAGSLALTGCSSNDGGSKGESKAKTQDEAKKQQKPVQYADAAASNGPAAPVKGAKAGGTIKAYSETDLTHMDPGQIYVSDAGLWANLVHRGLTNFQEDADGNLTVVGDLATDSGKSSDDGKTWTYTLKEGLEDENGNPINSADVRHTIERQYAEFIFDGPTYLQTWLSGADYRKDLPDGGFKKKHLPDSVLETPDDKTIIFHFEKPQLDVPQMLTMPGYALVPEETDTKEKYDKKPVATGPYKIAEFKPGKSLKLVRNDKWKAESDPVRNAYPDAWEFEIGITGPTQTQRLIADQGDDKNAIQFTGSVDAPQIPKVVRDKKLRSRTVEGYQPYVWQLNFNLDRVKNKKVRDAITIGINAEAVLALDGGSYAGDPAPNYFAPTLPGYKADYDPYGRLKNPKGDVAKAKELLKDVPAEDKKIVYAYRNNELGQKQKATIESSLTSLGLDVVAKEVEAASFYEQIGKVDNPYDVYMTGWGQDWPSPSTVVTPVYDPSQLQDGSPNYSHIRDEKVQQLIDKALGQKPEEAAATWQEAHEYLLEEINPGAPLYYTKQLQLFGSNIGGARYSVESSYINVNDLFLKS</sequence>
<evidence type="ECO:0000256" key="1">
    <source>
        <dbReference type="SAM" id="MobiDB-lite"/>
    </source>
</evidence>
<gene>
    <name evidence="4" type="ORF">AB0E65_27945</name>
</gene>
<feature type="signal peptide" evidence="2">
    <location>
        <begin position="1"/>
        <end position="22"/>
    </location>
</feature>
<reference evidence="4 5" key="1">
    <citation type="submission" date="2024-06" db="EMBL/GenBank/DDBJ databases">
        <title>The Natural Products Discovery Center: Release of the First 8490 Sequenced Strains for Exploring Actinobacteria Biosynthetic Diversity.</title>
        <authorList>
            <person name="Kalkreuter E."/>
            <person name="Kautsar S.A."/>
            <person name="Yang D."/>
            <person name="Bader C.D."/>
            <person name="Teijaro C.N."/>
            <person name="Fluegel L."/>
            <person name="Davis C.M."/>
            <person name="Simpson J.R."/>
            <person name="Lauterbach L."/>
            <person name="Steele A.D."/>
            <person name="Gui C."/>
            <person name="Meng S."/>
            <person name="Li G."/>
            <person name="Viehrig K."/>
            <person name="Ye F."/>
            <person name="Su P."/>
            <person name="Kiefer A.F."/>
            <person name="Nichols A."/>
            <person name="Cepeda A.J."/>
            <person name="Yan W."/>
            <person name="Fan B."/>
            <person name="Jiang Y."/>
            <person name="Adhikari A."/>
            <person name="Zheng C.-J."/>
            <person name="Schuster L."/>
            <person name="Cowan T.M."/>
            <person name="Smanski M.J."/>
            <person name="Chevrette M.G."/>
            <person name="De Carvalho L.P.S."/>
            <person name="Shen B."/>
        </authorList>
    </citation>
    <scope>NUCLEOTIDE SEQUENCE [LARGE SCALE GENOMIC DNA]</scope>
    <source>
        <strain evidence="4 5">NPDC038104</strain>
    </source>
</reference>
<dbReference type="Pfam" id="PF00496">
    <property type="entry name" value="SBP_bac_5"/>
    <property type="match status" value="1"/>
</dbReference>
<dbReference type="PIRSF" id="PIRSF002741">
    <property type="entry name" value="MppA"/>
    <property type="match status" value="1"/>
</dbReference>
<dbReference type="Gene3D" id="3.40.190.10">
    <property type="entry name" value="Periplasmic binding protein-like II"/>
    <property type="match status" value="1"/>
</dbReference>
<feature type="compositionally biased region" description="Basic and acidic residues" evidence="1">
    <location>
        <begin position="33"/>
        <end position="47"/>
    </location>
</feature>
<accession>A0ABV2YR52</accession>
<dbReference type="InterPro" id="IPR039424">
    <property type="entry name" value="SBP_5"/>
</dbReference>
<dbReference type="InterPro" id="IPR000914">
    <property type="entry name" value="SBP_5_dom"/>
</dbReference>
<dbReference type="PANTHER" id="PTHR30290:SF83">
    <property type="entry name" value="ABC TRANSPORTER SUBSTRATE-BINDING PROTEIN"/>
    <property type="match status" value="1"/>
</dbReference>
<feature type="chain" id="PRO_5045847083" evidence="2">
    <location>
        <begin position="23"/>
        <end position="597"/>
    </location>
</feature>
<comment type="caution">
    <text evidence="4">The sequence shown here is derived from an EMBL/GenBank/DDBJ whole genome shotgun (WGS) entry which is preliminary data.</text>
</comment>
<dbReference type="CDD" id="cd08506">
    <property type="entry name" value="PBP2_clavulanate_OppA2"/>
    <property type="match status" value="1"/>
</dbReference>
<evidence type="ECO:0000313" key="5">
    <source>
        <dbReference type="Proteomes" id="UP001550850"/>
    </source>
</evidence>
<evidence type="ECO:0000313" key="4">
    <source>
        <dbReference type="EMBL" id="MEU3558009.1"/>
    </source>
</evidence>
<dbReference type="EMBL" id="JBEZUR010000079">
    <property type="protein sequence ID" value="MEU3558009.1"/>
    <property type="molecule type" value="Genomic_DNA"/>
</dbReference>
<organism evidence="4 5">
    <name type="scientific">Streptomyces fragilis</name>
    <dbReference type="NCBI Taxonomy" id="67301"/>
    <lineage>
        <taxon>Bacteria</taxon>
        <taxon>Bacillati</taxon>
        <taxon>Actinomycetota</taxon>
        <taxon>Actinomycetes</taxon>
        <taxon>Kitasatosporales</taxon>
        <taxon>Streptomycetaceae</taxon>
        <taxon>Streptomyces</taxon>
    </lineage>
</organism>
<dbReference type="InterPro" id="IPR030678">
    <property type="entry name" value="Peptide/Ni-bd"/>
</dbReference>